<sequence length="65" mass="7238">MITARTPWVEYTPDGRIAVGSATDRRRTAIVLDVAEWEALIRAARSGELDVPVIRARTERKTDAS</sequence>
<dbReference type="RefSeq" id="WP_125911405.1">
    <property type="nucleotide sequence ID" value="NZ_BJNH01000024.1"/>
</dbReference>
<evidence type="ECO:0000313" key="2">
    <source>
        <dbReference type="Proteomes" id="UP000320693"/>
    </source>
</evidence>
<dbReference type="Proteomes" id="UP000320693">
    <property type="component" value="Unassembled WGS sequence"/>
</dbReference>
<evidence type="ECO:0000313" key="1">
    <source>
        <dbReference type="EMBL" id="GEC25351.1"/>
    </source>
</evidence>
<reference evidence="1 2" key="1">
    <citation type="submission" date="2019-06" db="EMBL/GenBank/DDBJ databases">
        <title>Whole genome shotgun sequence of Pseudonocardia saturnea NBRC 14499.</title>
        <authorList>
            <person name="Hosoyama A."/>
            <person name="Uohara A."/>
            <person name="Ohji S."/>
            <person name="Ichikawa N."/>
        </authorList>
    </citation>
    <scope>NUCLEOTIDE SEQUENCE [LARGE SCALE GENOMIC DNA]</scope>
    <source>
        <strain evidence="1 2">NBRC 14499</strain>
    </source>
</reference>
<organism evidence="1 2">
    <name type="scientific">Pseudonocardia saturnea</name>
    <dbReference type="NCBI Taxonomy" id="33909"/>
    <lineage>
        <taxon>Bacteria</taxon>
        <taxon>Bacillati</taxon>
        <taxon>Actinomycetota</taxon>
        <taxon>Actinomycetes</taxon>
        <taxon>Pseudonocardiales</taxon>
        <taxon>Pseudonocardiaceae</taxon>
        <taxon>Pseudonocardia</taxon>
    </lineage>
</organism>
<comment type="caution">
    <text evidence="1">The sequence shown here is derived from an EMBL/GenBank/DDBJ whole genome shotgun (WGS) entry which is preliminary data.</text>
</comment>
<dbReference type="EMBL" id="BJNH01000024">
    <property type="protein sequence ID" value="GEC25351.1"/>
    <property type="molecule type" value="Genomic_DNA"/>
</dbReference>
<accession>A0ABQ0RXJ7</accession>
<gene>
    <name evidence="1" type="ORF">PSA01_23800</name>
</gene>
<evidence type="ECO:0008006" key="3">
    <source>
        <dbReference type="Google" id="ProtNLM"/>
    </source>
</evidence>
<keyword evidence="2" id="KW-1185">Reference proteome</keyword>
<protein>
    <recommendedName>
        <fullName evidence="3">DUF397 domain-containing protein</fullName>
    </recommendedName>
</protein>
<name>A0ABQ0RXJ7_9PSEU</name>
<proteinExistence type="predicted"/>